<dbReference type="SUPFAM" id="SSF75471">
    <property type="entry name" value="YhbY-like"/>
    <property type="match status" value="1"/>
</dbReference>
<sequence length="116" mass="12938">MLSITLSERLALKSRAHALSPTVMIGNAGLTEAVLNEIAQTLKIHELIKIRVMAERPQREEILTAICTQLNAAPVQHIGKILVVYQPNPDAHLIEIKKMPRHKGKKPLTKKQLGNR</sequence>
<reference evidence="4 5" key="1">
    <citation type="submission" date="2016-02" db="EMBL/GenBank/DDBJ databases">
        <authorList>
            <person name="Wen L."/>
            <person name="He K."/>
            <person name="Yang H."/>
        </authorList>
    </citation>
    <scope>NUCLEOTIDE SEQUENCE [LARGE SCALE GENOMIC DNA]</scope>
    <source>
        <strain evidence="4">ShG14-8</strain>
    </source>
</reference>
<keyword evidence="1 2" id="KW-0694">RNA-binding</keyword>
<evidence type="ECO:0000313" key="5">
    <source>
        <dbReference type="Proteomes" id="UP000070578"/>
    </source>
</evidence>
<proteinExistence type="predicted"/>
<dbReference type="SMART" id="SM01103">
    <property type="entry name" value="CRS1_YhbY"/>
    <property type="match status" value="1"/>
</dbReference>
<dbReference type="EMBL" id="LSLI01000024">
    <property type="protein sequence ID" value="KXS32599.1"/>
    <property type="molecule type" value="Genomic_DNA"/>
</dbReference>
<evidence type="ECO:0000313" key="4">
    <source>
        <dbReference type="EMBL" id="KXS32599.1"/>
    </source>
</evidence>
<evidence type="ECO:0000259" key="3">
    <source>
        <dbReference type="PROSITE" id="PS51295"/>
    </source>
</evidence>
<accession>A0A139BUE8</accession>
<dbReference type="PROSITE" id="PS51295">
    <property type="entry name" value="CRM"/>
    <property type="match status" value="1"/>
</dbReference>
<dbReference type="Proteomes" id="UP000070578">
    <property type="component" value="Unassembled WGS sequence"/>
</dbReference>
<evidence type="ECO:0000256" key="2">
    <source>
        <dbReference type="PROSITE-ProRule" id="PRU00626"/>
    </source>
</evidence>
<gene>
    <name evidence="4" type="ORF">AWT59_1262</name>
</gene>
<comment type="caution">
    <text evidence="4">The sequence shown here is derived from an EMBL/GenBank/DDBJ whole genome shotgun (WGS) entry which is preliminary data.</text>
</comment>
<dbReference type="AlphaFoldDB" id="A0A139BUE8"/>
<dbReference type="Gene3D" id="3.30.110.60">
    <property type="entry name" value="YhbY-like"/>
    <property type="match status" value="1"/>
</dbReference>
<reference evidence="4 5" key="2">
    <citation type="submission" date="2016-03" db="EMBL/GenBank/DDBJ databases">
        <title>New uncultured bacterium of the family Gallionellaceae from acid mine drainage: description and reconstruction of genome based on metagenomic analysis of microbial community.</title>
        <authorList>
            <person name="Kadnikov V."/>
            <person name="Ivasenko D."/>
            <person name="Beletsky A."/>
            <person name="Mardanov A."/>
            <person name="Danilova E."/>
            <person name="Pimenov N."/>
            <person name="Karnachuk O."/>
            <person name="Ravin N."/>
        </authorList>
    </citation>
    <scope>NUCLEOTIDE SEQUENCE [LARGE SCALE GENOMIC DNA]</scope>
    <source>
        <strain evidence="4">ShG14-8</strain>
    </source>
</reference>
<dbReference type="PANTHER" id="PTHR40065">
    <property type="entry name" value="RNA-BINDING PROTEIN YHBY"/>
    <property type="match status" value="1"/>
</dbReference>
<dbReference type="InterPro" id="IPR035920">
    <property type="entry name" value="YhbY-like_sf"/>
</dbReference>
<dbReference type="PANTHER" id="PTHR40065:SF3">
    <property type="entry name" value="RNA-BINDING PROTEIN YHBY"/>
    <property type="match status" value="1"/>
</dbReference>
<dbReference type="GO" id="GO:0003723">
    <property type="term" value="F:RNA binding"/>
    <property type="evidence" value="ECO:0007669"/>
    <property type="project" value="UniProtKB-UniRule"/>
</dbReference>
<evidence type="ECO:0000256" key="1">
    <source>
        <dbReference type="ARBA" id="ARBA00022884"/>
    </source>
</evidence>
<dbReference type="Pfam" id="PF01985">
    <property type="entry name" value="CRS1_YhbY"/>
    <property type="match status" value="1"/>
</dbReference>
<organism evidence="4 5">
    <name type="scientific">Candidatus Gallionella acididurans</name>
    <dbReference type="NCBI Taxonomy" id="1796491"/>
    <lineage>
        <taxon>Bacteria</taxon>
        <taxon>Pseudomonadati</taxon>
        <taxon>Pseudomonadota</taxon>
        <taxon>Betaproteobacteria</taxon>
        <taxon>Nitrosomonadales</taxon>
        <taxon>Gallionellaceae</taxon>
        <taxon>Gallionella</taxon>
    </lineage>
</organism>
<protein>
    <submittedName>
        <fullName evidence="4">Putative RNA-binding protein, YhbY family</fullName>
    </submittedName>
</protein>
<name>A0A139BUE8_9PROT</name>
<dbReference type="InterPro" id="IPR001890">
    <property type="entry name" value="RNA-binding_CRM"/>
</dbReference>
<dbReference type="InterPro" id="IPR051925">
    <property type="entry name" value="RNA-binding_domain"/>
</dbReference>
<feature type="domain" description="CRM" evidence="3">
    <location>
        <begin position="2"/>
        <end position="97"/>
    </location>
</feature>